<dbReference type="Pfam" id="PF13480">
    <property type="entry name" value="Acetyltransf_6"/>
    <property type="match status" value="1"/>
</dbReference>
<feature type="domain" description="BioF2-like acetyltransferase" evidence="1">
    <location>
        <begin position="159"/>
        <end position="301"/>
    </location>
</feature>
<dbReference type="PANTHER" id="PTHR36174:SF1">
    <property type="entry name" value="LIPID II:GLYCINE GLYCYLTRANSFERASE"/>
    <property type="match status" value="1"/>
</dbReference>
<keyword evidence="3" id="KW-1185">Reference proteome</keyword>
<gene>
    <name evidence="2" type="ORF">SAMN05444271_1626</name>
</gene>
<organism evidence="2 3">
    <name type="scientific">Halohasta litchfieldiae</name>
    <dbReference type="NCBI Taxonomy" id="1073996"/>
    <lineage>
        <taxon>Archaea</taxon>
        <taxon>Methanobacteriati</taxon>
        <taxon>Methanobacteriota</taxon>
        <taxon>Stenosarchaea group</taxon>
        <taxon>Halobacteria</taxon>
        <taxon>Halobacteriales</taxon>
        <taxon>Haloferacaceae</taxon>
        <taxon>Halohasta</taxon>
    </lineage>
</organism>
<dbReference type="SUPFAM" id="SSF55729">
    <property type="entry name" value="Acyl-CoA N-acyltransferases (Nat)"/>
    <property type="match status" value="1"/>
</dbReference>
<dbReference type="OrthoDB" id="140543at2157"/>
<protein>
    <submittedName>
        <fullName evidence="2">Acetyltransferase (GNAT) domain-containing protein</fullName>
    </submittedName>
</protein>
<dbReference type="InterPro" id="IPR050644">
    <property type="entry name" value="PG_Glycine_Bridge_Synth"/>
</dbReference>
<dbReference type="PANTHER" id="PTHR36174">
    <property type="entry name" value="LIPID II:GLYCINE GLYCYLTRANSFERASE"/>
    <property type="match status" value="1"/>
</dbReference>
<dbReference type="EMBL" id="FNYR01000062">
    <property type="protein sequence ID" value="SEJ37672.1"/>
    <property type="molecule type" value="Genomic_DNA"/>
</dbReference>
<dbReference type="InterPro" id="IPR016181">
    <property type="entry name" value="Acyl_CoA_acyltransferase"/>
</dbReference>
<evidence type="ECO:0000259" key="1">
    <source>
        <dbReference type="Pfam" id="PF13480"/>
    </source>
</evidence>
<dbReference type="Proteomes" id="UP000198888">
    <property type="component" value="Unassembled WGS sequence"/>
</dbReference>
<dbReference type="AlphaFoldDB" id="A0A1H6YKD6"/>
<dbReference type="GO" id="GO:0016740">
    <property type="term" value="F:transferase activity"/>
    <property type="evidence" value="ECO:0007669"/>
    <property type="project" value="UniProtKB-KW"/>
</dbReference>
<reference evidence="2 3" key="1">
    <citation type="submission" date="2016-10" db="EMBL/GenBank/DDBJ databases">
        <authorList>
            <person name="de Groot N.N."/>
        </authorList>
    </citation>
    <scope>NUCLEOTIDE SEQUENCE [LARGE SCALE GENOMIC DNA]</scope>
    <source>
        <strain evidence="2 3">DSM 22187</strain>
    </source>
</reference>
<dbReference type="KEGG" id="hae:halTADL_2472"/>
<dbReference type="Gene3D" id="3.40.630.30">
    <property type="match status" value="1"/>
</dbReference>
<name>A0A1H6YKD6_9EURY</name>
<dbReference type="STRING" id="1073996.SAMN05444271_1626"/>
<proteinExistence type="predicted"/>
<accession>A0A1H6YKD6</accession>
<accession>A0A2H4Q4G2</accession>
<dbReference type="InterPro" id="IPR038740">
    <property type="entry name" value="BioF2-like_GNAT_dom"/>
</dbReference>
<evidence type="ECO:0000313" key="2">
    <source>
        <dbReference type="EMBL" id="SEJ37672.1"/>
    </source>
</evidence>
<sequence>MKIQEIGFSEWDTVLPTTGITVFHTAAALRVLDRHAVGELRLLGGFKGSQPVGLIPVFVRDKSVAKFVFSPPLGFGIRRLGPILFPTSPKQSKQEQVNREFMSGVLEELEGSVPTLYFISCSTAYTDPRPSRWEGLDFEPLFTYQLDLTGRTRDDLLASFSKSLRREIRHGGETELSVDRRGVDEAKQVYETTRKRFEDQGLNLRISWEYMRDLLYSLDDRARVYTAEDPDGDFLGGITVLYADDTAYFWKGGTRSSYDGISVNSLIHWRILTDILEDPALESVGQYDLYTANNERLTRYKSKFGGSLEPYYRIESSSVPMTVAKALYRTVSFNPTLSKWV</sequence>
<evidence type="ECO:0000313" key="3">
    <source>
        <dbReference type="Proteomes" id="UP000198888"/>
    </source>
</evidence>
<keyword evidence="2" id="KW-0808">Transferase</keyword>